<proteinExistence type="predicted"/>
<organism evidence="1 2">
    <name type="scientific">Ichthyophthirius multifiliis</name>
    <name type="common">White spot disease agent</name>
    <name type="synonym">Ich</name>
    <dbReference type="NCBI Taxonomy" id="5932"/>
    <lineage>
        <taxon>Eukaryota</taxon>
        <taxon>Sar</taxon>
        <taxon>Alveolata</taxon>
        <taxon>Ciliophora</taxon>
        <taxon>Intramacronucleata</taxon>
        <taxon>Oligohymenophorea</taxon>
        <taxon>Hymenostomatida</taxon>
        <taxon>Ophryoglenina</taxon>
        <taxon>Ichthyophthirius</taxon>
    </lineage>
</organism>
<dbReference type="eggNOG" id="ENOG502SGSV">
    <property type="taxonomic scope" value="Eukaryota"/>
</dbReference>
<reference evidence="1 2" key="1">
    <citation type="submission" date="2011-07" db="EMBL/GenBank/DDBJ databases">
        <authorList>
            <person name="Coyne R."/>
            <person name="Brami D."/>
            <person name="Johnson J."/>
            <person name="Hostetler J."/>
            <person name="Hannick L."/>
            <person name="Clark T."/>
            <person name="Cassidy-Hanley D."/>
            <person name="Inman J."/>
        </authorList>
    </citation>
    <scope>NUCLEOTIDE SEQUENCE [LARGE SCALE GENOMIC DNA]</scope>
    <source>
        <strain evidence="1 2">G5</strain>
    </source>
</reference>
<protein>
    <submittedName>
        <fullName evidence="1">Uncharacterized protein</fullName>
    </submittedName>
</protein>
<sequence length="167" mass="19382">MNGAILGMGQSIKNIQFDLCQQQDNNNGIQQLFKRIGVQQKFDLIFANPPRITVSPLNNESSLDISIYDYKEQMLESCFRFAQQYLNHETKKNRKGKFLLIYSDISENIGIQQKGKIEELCIKFQLVITSQESMKLISDKQLILKKNDPLFDIKCKSNVILYEINRI</sequence>
<dbReference type="AlphaFoldDB" id="G0R5N8"/>
<evidence type="ECO:0000313" key="1">
    <source>
        <dbReference type="EMBL" id="EGR27211.1"/>
    </source>
</evidence>
<dbReference type="OrthoDB" id="10047021at2759"/>
<keyword evidence="2" id="KW-1185">Reference proteome</keyword>
<dbReference type="EMBL" id="GL984380">
    <property type="protein sequence ID" value="EGR27211.1"/>
    <property type="molecule type" value="Genomic_DNA"/>
</dbReference>
<accession>G0R5N8</accession>
<dbReference type="STRING" id="857967.G0R5N8"/>
<evidence type="ECO:0000313" key="2">
    <source>
        <dbReference type="Proteomes" id="UP000008983"/>
    </source>
</evidence>
<dbReference type="Proteomes" id="UP000008983">
    <property type="component" value="Unassembled WGS sequence"/>
</dbReference>
<dbReference type="RefSeq" id="XP_004024095.1">
    <property type="nucleotide sequence ID" value="XM_004024046.1"/>
</dbReference>
<dbReference type="InParanoid" id="G0R5N8"/>
<name>G0R5N8_ICHMU</name>
<gene>
    <name evidence="1" type="ORF">IMG5_199970</name>
</gene>
<dbReference type="GeneID" id="14903278"/>